<dbReference type="InterPro" id="IPR028896">
    <property type="entry name" value="GcvT/YgfZ/DmdA"/>
</dbReference>
<gene>
    <name evidence="6" type="ORF">EF294_13075</name>
</gene>
<dbReference type="InterPro" id="IPR032503">
    <property type="entry name" value="FAO_M"/>
</dbReference>
<dbReference type="Gene3D" id="3.30.9.10">
    <property type="entry name" value="D-Amino Acid Oxidase, subunit A, domain 2"/>
    <property type="match status" value="1"/>
</dbReference>
<feature type="domain" description="FAD dependent oxidoreductase" evidence="2">
    <location>
        <begin position="5"/>
        <end position="371"/>
    </location>
</feature>
<dbReference type="EMBL" id="RKMH01000009">
    <property type="protein sequence ID" value="RPA59423.1"/>
    <property type="molecule type" value="Genomic_DNA"/>
</dbReference>
<dbReference type="InterPro" id="IPR036188">
    <property type="entry name" value="FAD/NAD-bd_sf"/>
</dbReference>
<dbReference type="SUPFAM" id="SSF54373">
    <property type="entry name" value="FAD-linked reductases, C-terminal domain"/>
    <property type="match status" value="1"/>
</dbReference>
<evidence type="ECO:0000313" key="7">
    <source>
        <dbReference type="Proteomes" id="UP000267536"/>
    </source>
</evidence>
<dbReference type="InterPro" id="IPR029043">
    <property type="entry name" value="GcvT/YgfZ_C"/>
</dbReference>
<dbReference type="InterPro" id="IPR006076">
    <property type="entry name" value="FAD-dep_OxRdtase"/>
</dbReference>
<dbReference type="Gene3D" id="3.50.50.60">
    <property type="entry name" value="FAD/NAD(P)-binding domain"/>
    <property type="match status" value="1"/>
</dbReference>
<evidence type="ECO:0000259" key="2">
    <source>
        <dbReference type="Pfam" id="PF01266"/>
    </source>
</evidence>
<dbReference type="Pfam" id="PF08669">
    <property type="entry name" value="GCV_T_C"/>
    <property type="match status" value="1"/>
</dbReference>
<feature type="domain" description="GCVT N-terminal" evidence="3">
    <location>
        <begin position="432"/>
        <end position="715"/>
    </location>
</feature>
<dbReference type="PANTHER" id="PTHR43757">
    <property type="entry name" value="AMINOMETHYLTRANSFERASE"/>
    <property type="match status" value="1"/>
</dbReference>
<comment type="similarity">
    <text evidence="1">Belongs to the GcvT family.</text>
</comment>
<comment type="caution">
    <text evidence="6">The sequence shown here is derived from an EMBL/GenBank/DDBJ whole genome shotgun (WGS) entry which is preliminary data.</text>
</comment>
<dbReference type="Pfam" id="PF01266">
    <property type="entry name" value="DAO"/>
    <property type="match status" value="1"/>
</dbReference>
<dbReference type="OrthoDB" id="2055370at2"/>
<proteinExistence type="inferred from homology"/>
<dbReference type="InterPro" id="IPR013977">
    <property type="entry name" value="GcvT_C"/>
</dbReference>
<dbReference type="Pfam" id="PF16350">
    <property type="entry name" value="FAO_M"/>
    <property type="match status" value="1"/>
</dbReference>
<dbReference type="PANTHER" id="PTHR43757:SF2">
    <property type="entry name" value="AMINOMETHYLTRANSFERASE, MITOCHONDRIAL"/>
    <property type="match status" value="1"/>
</dbReference>
<evidence type="ECO:0000256" key="1">
    <source>
        <dbReference type="ARBA" id="ARBA00008609"/>
    </source>
</evidence>
<dbReference type="SUPFAM" id="SSF101790">
    <property type="entry name" value="Aminomethyltransferase beta-barrel domain"/>
    <property type="match status" value="1"/>
</dbReference>
<dbReference type="Proteomes" id="UP000267536">
    <property type="component" value="Unassembled WGS sequence"/>
</dbReference>
<dbReference type="AlphaFoldDB" id="A0A3N4G9H6"/>
<organism evidence="6 7">
    <name type="scientific">Gordonia oryzae</name>
    <dbReference type="NCBI Taxonomy" id="2487349"/>
    <lineage>
        <taxon>Bacteria</taxon>
        <taxon>Bacillati</taxon>
        <taxon>Actinomycetota</taxon>
        <taxon>Actinomycetes</taxon>
        <taxon>Mycobacteriales</taxon>
        <taxon>Gordoniaceae</taxon>
        <taxon>Gordonia</taxon>
    </lineage>
</organism>
<feature type="domain" description="FAD dependent oxidoreductase central" evidence="5">
    <location>
        <begin position="375"/>
        <end position="430"/>
    </location>
</feature>
<dbReference type="Gene3D" id="2.40.30.110">
    <property type="entry name" value="Aminomethyltransferase beta-barrel domains"/>
    <property type="match status" value="1"/>
</dbReference>
<dbReference type="InterPro" id="IPR027266">
    <property type="entry name" value="TrmE/GcvT-like"/>
</dbReference>
<feature type="domain" description="Aminomethyltransferase C-terminal" evidence="4">
    <location>
        <begin position="732"/>
        <end position="802"/>
    </location>
</feature>
<dbReference type="RefSeq" id="WP_123930549.1">
    <property type="nucleotide sequence ID" value="NZ_JBPSDP010000008.1"/>
</dbReference>
<protein>
    <submittedName>
        <fullName evidence="6">FAD-dependent oxidoreductase</fullName>
    </submittedName>
</protein>
<reference evidence="6 7" key="1">
    <citation type="submission" date="2018-11" db="EMBL/GenBank/DDBJ databases">
        <title>Draft genome sequence of Gordonia sp. RS15-1S isolated from rice stems.</title>
        <authorList>
            <person name="Muangham S."/>
        </authorList>
    </citation>
    <scope>NUCLEOTIDE SEQUENCE [LARGE SCALE GENOMIC DNA]</scope>
    <source>
        <strain evidence="6 7">RS15-1S</strain>
    </source>
</reference>
<evidence type="ECO:0000259" key="5">
    <source>
        <dbReference type="Pfam" id="PF16350"/>
    </source>
</evidence>
<evidence type="ECO:0000259" key="3">
    <source>
        <dbReference type="Pfam" id="PF01571"/>
    </source>
</evidence>
<dbReference type="Gene3D" id="3.30.1360.120">
    <property type="entry name" value="Probable tRNA modification gtpase trme, domain 1"/>
    <property type="match status" value="1"/>
</dbReference>
<sequence length="817" mass="89135">MSTPKVVIVGAGIVGTSLADELTARGWTDVTVVDRGPLFATGGSTSHAPGLVFATNPSKTMTELASYTCEKFSALTHPDGWCFNHVGGLEVATTDLRWDDLHRKAGWAESRGVDYELLTPAECVAKYPLLDPDLILGGLYTPRDGLAKALRAVEAQAARATERGARFVGHQEVVDVIESNGSIRGVRTTTGTLDADIVVCCTGFWGREFGRRVGLTIPLVPMAHQYAYTTPLASRKGVNSALAEASLPILRHQDQDLYYREHGDRLGIGYYGHRPMPTDVSALDHESTISLEEMPSKLMFTPDDFAQAWEQSTRLLPELAGGKVEEGFNGIFSFTPDGHSVVGEHRELHGFWVAEAVWVTHSAGIARTVAESMIDGTASVDTHEFDLYRFEEAGLTDDAILATSSQSFVEVYDVIHPHDQRTAPRQVRTSPFYDRQVELGAEFWEAGFWERPAWFEANQGLLDDLVAGGFGIPERDSWSARHYSPISVAEAAHTRNHVALYDMTPLTRYELSGPRALDLLQQLTTNNLDKSVGSVTYTLMLDEKGGVRSDLTVARLADDVFQVGANGPVDFDWIARHLPAEPVTLRDITGATSCLGLWGPSAREVLAPLTPTDLTNEGLKYFRCVQTTIGPIPVTLMRVSYVGELGWEIYTGAEYGRGLWDLLMTAGQEHRIIPAGRIAFNALRIEKGYRSAGTDMTTEHTPDAAGLGFAVRMGKDDFVGKSALTERVSTTRLRTLRFTDPAAVVLGKEPVSVAGAVIGYVTSAGWSPTLRACLAYAWLPADLEDGVEVSVAYQRTTYHAVLGPDVSVDPAMSRIRK</sequence>
<accession>A0A3N4G9H6</accession>
<dbReference type="Gene3D" id="3.30.70.1400">
    <property type="entry name" value="Aminomethyltransferase beta-barrel domains"/>
    <property type="match status" value="1"/>
</dbReference>
<keyword evidence="7" id="KW-1185">Reference proteome</keyword>
<dbReference type="SUPFAM" id="SSF51905">
    <property type="entry name" value="FAD/NAD(P)-binding domain"/>
    <property type="match status" value="1"/>
</dbReference>
<evidence type="ECO:0000313" key="6">
    <source>
        <dbReference type="EMBL" id="RPA59423.1"/>
    </source>
</evidence>
<dbReference type="SUPFAM" id="SSF103025">
    <property type="entry name" value="Folate-binding domain"/>
    <property type="match status" value="1"/>
</dbReference>
<dbReference type="InterPro" id="IPR006222">
    <property type="entry name" value="GCVT_N"/>
</dbReference>
<evidence type="ECO:0000259" key="4">
    <source>
        <dbReference type="Pfam" id="PF08669"/>
    </source>
</evidence>
<name>A0A3N4G9H6_9ACTN</name>
<dbReference type="Pfam" id="PF01571">
    <property type="entry name" value="GCV_T"/>
    <property type="match status" value="1"/>
</dbReference>